<dbReference type="AlphaFoldDB" id="A0AAE0G391"/>
<evidence type="ECO:0000313" key="2">
    <source>
        <dbReference type="Proteomes" id="UP001190700"/>
    </source>
</evidence>
<evidence type="ECO:0000313" key="1">
    <source>
        <dbReference type="EMBL" id="KAK3270760.1"/>
    </source>
</evidence>
<dbReference type="EMBL" id="LGRX02010208">
    <property type="protein sequence ID" value="KAK3270760.1"/>
    <property type="molecule type" value="Genomic_DNA"/>
</dbReference>
<proteinExistence type="predicted"/>
<reference evidence="1 2" key="1">
    <citation type="journal article" date="2015" name="Genome Biol. Evol.">
        <title>Comparative Genomics of a Bacterivorous Green Alga Reveals Evolutionary Causalities and Consequences of Phago-Mixotrophic Mode of Nutrition.</title>
        <authorList>
            <person name="Burns J.A."/>
            <person name="Paasch A."/>
            <person name="Narechania A."/>
            <person name="Kim E."/>
        </authorList>
    </citation>
    <scope>NUCLEOTIDE SEQUENCE [LARGE SCALE GENOMIC DNA]</scope>
    <source>
        <strain evidence="1 2">PLY_AMNH</strain>
    </source>
</reference>
<organism evidence="1 2">
    <name type="scientific">Cymbomonas tetramitiformis</name>
    <dbReference type="NCBI Taxonomy" id="36881"/>
    <lineage>
        <taxon>Eukaryota</taxon>
        <taxon>Viridiplantae</taxon>
        <taxon>Chlorophyta</taxon>
        <taxon>Pyramimonadophyceae</taxon>
        <taxon>Pyramimonadales</taxon>
        <taxon>Pyramimonadaceae</taxon>
        <taxon>Cymbomonas</taxon>
    </lineage>
</organism>
<gene>
    <name evidence="1" type="ORF">CYMTET_20856</name>
</gene>
<keyword evidence="2" id="KW-1185">Reference proteome</keyword>
<dbReference type="Pfam" id="PF11360">
    <property type="entry name" value="DUF3110"/>
    <property type="match status" value="1"/>
</dbReference>
<dbReference type="Proteomes" id="UP001190700">
    <property type="component" value="Unassembled WGS sequence"/>
</dbReference>
<protein>
    <submittedName>
        <fullName evidence="1">Uncharacterized protein</fullName>
    </submittedName>
</protein>
<dbReference type="InterPro" id="IPR021503">
    <property type="entry name" value="DUF3110"/>
</dbReference>
<sequence>MSLRVFANSRVGTLSGRCTRSSRASTGRSYQPVPKQALRYGLGICTAPARHASVSLRAYSPSAEDLTKDIQVKHPDNMVEIWSTDQGDPWWSELENGVFVITIQGYDEGESQVYGNSSELESGEIRDYIVAFEDGSDAHRHANWIKAKTPHGDVRTFVSVLSPLELKEHCGQFGIGASVQPTGTELEVFNPLFVNDAE</sequence>
<name>A0AAE0G391_9CHLO</name>
<comment type="caution">
    <text evidence="1">The sequence shown here is derived from an EMBL/GenBank/DDBJ whole genome shotgun (WGS) entry which is preliminary data.</text>
</comment>
<accession>A0AAE0G391</accession>